<name>A0AAV2YXI0_9STRA</name>
<reference evidence="2" key="2">
    <citation type="journal article" date="2023" name="Microbiol Resour">
        <title>Decontamination and Annotation of the Draft Genome Sequence of the Oomycete Lagenidium giganteum ARSEF 373.</title>
        <authorList>
            <person name="Morgan W.R."/>
            <person name="Tartar A."/>
        </authorList>
    </citation>
    <scope>NUCLEOTIDE SEQUENCE</scope>
    <source>
        <strain evidence="2">ARSEF 373</strain>
    </source>
</reference>
<reference evidence="2" key="1">
    <citation type="submission" date="2022-11" db="EMBL/GenBank/DDBJ databases">
        <authorList>
            <person name="Morgan W.R."/>
            <person name="Tartar A."/>
        </authorList>
    </citation>
    <scope>NUCLEOTIDE SEQUENCE</scope>
    <source>
        <strain evidence="2">ARSEF 373</strain>
    </source>
</reference>
<dbReference type="Proteomes" id="UP001146120">
    <property type="component" value="Unassembled WGS sequence"/>
</dbReference>
<protein>
    <submittedName>
        <fullName evidence="2">Uncharacterized protein</fullName>
    </submittedName>
</protein>
<dbReference type="SUPFAM" id="SSF53474">
    <property type="entry name" value="alpha/beta-Hydrolases"/>
    <property type="match status" value="1"/>
</dbReference>
<gene>
    <name evidence="2" type="ORF">N0F65_005279</name>
</gene>
<dbReference type="Pfam" id="PF05990">
    <property type="entry name" value="DUF900"/>
    <property type="match status" value="1"/>
</dbReference>
<dbReference type="EMBL" id="DAKRPA010000084">
    <property type="protein sequence ID" value="DAZ99377.1"/>
    <property type="molecule type" value="Genomic_DNA"/>
</dbReference>
<dbReference type="PANTHER" id="PTHR36513">
    <property type="entry name" value="ABC TRANSMEMBRANE TYPE-1 DOMAIN-CONTAINING PROTEIN"/>
    <property type="match status" value="1"/>
</dbReference>
<dbReference type="InterPro" id="IPR010297">
    <property type="entry name" value="DUF900_hydrolase"/>
</dbReference>
<organism evidence="2 3">
    <name type="scientific">Lagenidium giganteum</name>
    <dbReference type="NCBI Taxonomy" id="4803"/>
    <lineage>
        <taxon>Eukaryota</taxon>
        <taxon>Sar</taxon>
        <taxon>Stramenopiles</taxon>
        <taxon>Oomycota</taxon>
        <taxon>Peronosporomycetes</taxon>
        <taxon>Pythiales</taxon>
        <taxon>Pythiaceae</taxon>
    </lineage>
</organism>
<keyword evidence="1" id="KW-0472">Membrane</keyword>
<sequence length="699" mass="79152">MLSTFCIMSERRLQRRYKGVYKQYSARTVVTTWVLLAYIVSIIVAQTIRSGCNKLNADRIIFDIFQIALIVRWLLYWAIVAEMAILAATGSLRALLWVNDDVPAKDKRARSIILIALLAVESLTIVAYVVTHSVYPWMVRKQLLNAEKWWSIEQGYRHNSLLYRSKARMCAAKKAAVSYCGGLNVDGEPHGYGIWSDNSFHGEQLRGMWENGVPVGPFRSREHGSGYCFVNLRIGFCQNRGEEDQTDQIWFMPKHSSKGLQWGVASVECSVSGRFFRFLPAVNHLVKVGSTEAPTNASDCLRYLKTPMDTIRSIEETRSLLPFSIRHGEHLTQPMHMSLGEDSKEALIFLHGYNCSLDYALNRFGQLLALGDFPLSIHPFVFSWPSAGTLAYFQARDIGSESEKTALDFVDFIRSLVDAGYSSINIIAHSMGARVYFNCLSRGLLSQVFKVGSNSTASKCKHAPTLTTLFSQQVNRSSESESPPMKKAFLSTLTLCNPDYPRDLFVAAGGGYDLSRQFCDHITLYADNFDGALFYSELLSRKRLLDPMVYSLGKRVHMLHRDGDCVPRRHARRSRWSLDQDATESVSVELGVEAAELNQRGQFADVAMFAYNHYLDEHKQDGQAQEPRQYLDMDVIDTTWMDNNVHAIRHNYFNLNPTLVDDIHQLVVHKKRAKSRQGLMPTSGNVYIFLVAPSYVTNE</sequence>
<keyword evidence="1" id="KW-0812">Transmembrane</keyword>
<proteinExistence type="predicted"/>
<feature type="transmembrane region" description="Helical" evidence="1">
    <location>
        <begin position="69"/>
        <end position="92"/>
    </location>
</feature>
<keyword evidence="1" id="KW-1133">Transmembrane helix</keyword>
<feature type="transmembrane region" description="Helical" evidence="1">
    <location>
        <begin position="30"/>
        <end position="48"/>
    </location>
</feature>
<comment type="caution">
    <text evidence="2">The sequence shown here is derived from an EMBL/GenBank/DDBJ whole genome shotgun (WGS) entry which is preliminary data.</text>
</comment>
<evidence type="ECO:0000313" key="3">
    <source>
        <dbReference type="Proteomes" id="UP001146120"/>
    </source>
</evidence>
<dbReference type="InterPro" id="IPR029058">
    <property type="entry name" value="AB_hydrolase_fold"/>
</dbReference>
<keyword evidence="3" id="KW-1185">Reference proteome</keyword>
<dbReference type="Gene3D" id="3.40.50.1820">
    <property type="entry name" value="alpha/beta hydrolase"/>
    <property type="match status" value="1"/>
</dbReference>
<dbReference type="PANTHER" id="PTHR36513:SF1">
    <property type="entry name" value="TRANSMEMBRANE PROTEIN"/>
    <property type="match status" value="1"/>
</dbReference>
<feature type="transmembrane region" description="Helical" evidence="1">
    <location>
        <begin position="112"/>
        <end position="131"/>
    </location>
</feature>
<evidence type="ECO:0000256" key="1">
    <source>
        <dbReference type="SAM" id="Phobius"/>
    </source>
</evidence>
<evidence type="ECO:0000313" key="2">
    <source>
        <dbReference type="EMBL" id="DAZ99377.1"/>
    </source>
</evidence>
<dbReference type="AlphaFoldDB" id="A0AAV2YXI0"/>
<accession>A0AAV2YXI0</accession>